<keyword evidence="1" id="KW-0472">Membrane</keyword>
<name>A0A7W7W1J3_9ACTN</name>
<gene>
    <name evidence="2" type="ORF">F4561_000624</name>
</gene>
<reference evidence="2 3" key="1">
    <citation type="submission" date="2020-08" db="EMBL/GenBank/DDBJ databases">
        <title>Sequencing the genomes of 1000 actinobacteria strains.</title>
        <authorList>
            <person name="Klenk H.-P."/>
        </authorList>
    </citation>
    <scope>NUCLEOTIDE SEQUENCE [LARGE SCALE GENOMIC DNA]</scope>
    <source>
        <strain evidence="2 3">DSM 102030</strain>
    </source>
</reference>
<evidence type="ECO:0000256" key="1">
    <source>
        <dbReference type="SAM" id="Phobius"/>
    </source>
</evidence>
<feature type="transmembrane region" description="Helical" evidence="1">
    <location>
        <begin position="45"/>
        <end position="66"/>
    </location>
</feature>
<dbReference type="EMBL" id="JACHJT010000001">
    <property type="protein sequence ID" value="MBB4929804.1"/>
    <property type="molecule type" value="Genomic_DNA"/>
</dbReference>
<sequence>MDPLFSSVIPLISDVGSGAFGADTVTVLAEATDDAPDTEGLADFLRGFFGPLFLVIVSIVAIFFLFTREITRFAQFIILAIFIGIVFYVPGIIEVTAEAIAGAMGVSTED</sequence>
<organism evidence="2 3">
    <name type="scientific">Lipingzhangella halophila</name>
    <dbReference type="NCBI Taxonomy" id="1783352"/>
    <lineage>
        <taxon>Bacteria</taxon>
        <taxon>Bacillati</taxon>
        <taxon>Actinomycetota</taxon>
        <taxon>Actinomycetes</taxon>
        <taxon>Streptosporangiales</taxon>
        <taxon>Nocardiopsidaceae</taxon>
        <taxon>Lipingzhangella</taxon>
    </lineage>
</organism>
<evidence type="ECO:0000313" key="2">
    <source>
        <dbReference type="EMBL" id="MBB4929804.1"/>
    </source>
</evidence>
<dbReference type="Proteomes" id="UP000523007">
    <property type="component" value="Unassembled WGS sequence"/>
</dbReference>
<dbReference type="AlphaFoldDB" id="A0A7W7W1J3"/>
<keyword evidence="1" id="KW-1133">Transmembrane helix</keyword>
<dbReference type="RefSeq" id="WP_184574557.1">
    <property type="nucleotide sequence ID" value="NZ_JACHJT010000001.1"/>
</dbReference>
<accession>A0A7W7W1J3</accession>
<proteinExistence type="predicted"/>
<protein>
    <submittedName>
        <fullName evidence="2">Cation transport ATPase</fullName>
    </submittedName>
</protein>
<feature type="transmembrane region" description="Helical" evidence="1">
    <location>
        <begin position="73"/>
        <end position="93"/>
    </location>
</feature>
<comment type="caution">
    <text evidence="2">The sequence shown here is derived from an EMBL/GenBank/DDBJ whole genome shotgun (WGS) entry which is preliminary data.</text>
</comment>
<evidence type="ECO:0000313" key="3">
    <source>
        <dbReference type="Proteomes" id="UP000523007"/>
    </source>
</evidence>
<keyword evidence="1" id="KW-0812">Transmembrane</keyword>
<keyword evidence="3" id="KW-1185">Reference proteome</keyword>